<organism evidence="7 8">
    <name type="scientific">Caproiciproducens galactitolivorans</name>
    <dbReference type="NCBI Taxonomy" id="642589"/>
    <lineage>
        <taxon>Bacteria</taxon>
        <taxon>Bacillati</taxon>
        <taxon>Bacillota</taxon>
        <taxon>Clostridia</taxon>
        <taxon>Eubacteriales</taxon>
        <taxon>Acutalibacteraceae</taxon>
        <taxon>Caproiciproducens</taxon>
    </lineage>
</organism>
<dbReference type="NCBIfam" id="NF003828">
    <property type="entry name" value="PRK05416.1"/>
    <property type="match status" value="1"/>
</dbReference>
<dbReference type="GO" id="GO:0005525">
    <property type="term" value="F:GTP binding"/>
    <property type="evidence" value="ECO:0007669"/>
    <property type="project" value="UniProtKB-UniRule"/>
</dbReference>
<dbReference type="Pfam" id="PF22740">
    <property type="entry name" value="PapZ_C"/>
    <property type="match status" value="1"/>
</dbReference>
<evidence type="ECO:0000259" key="5">
    <source>
        <dbReference type="Pfam" id="PF03668"/>
    </source>
</evidence>
<accession>A0A4Z0YGG7</accession>
<feature type="domain" description="RapZ-like N-terminal" evidence="5">
    <location>
        <begin position="1"/>
        <end position="159"/>
    </location>
</feature>
<dbReference type="OrthoDB" id="9784461at2"/>
<sequence>MEFLIVTGLSGAGKSRAIDALEDIGFYCVDNIPPKLITAFYELANQAKGSLSRVAVVTDIRGGDMFSSLFETLDELKSEKKDYRILFLDANDYVLMNRFKETRRKHPLAENCLGSLEQAVKLERDVLKPVRERADYIIDTSHLSPAQLKERISSLFLGDSSDALMIHCVSFGFKYGIPAEADLVFDVRCLPNPFYVEELRNLTGLDEPVRSYVMKWEQTQGFIDRLLSLVDYMIPLYCNEGKSQLVIAIGCTGGHHRSVALAQLLYNHLLEQDMRTSVNHRDIHKQ</sequence>
<proteinExistence type="inferred from homology"/>
<dbReference type="PANTHER" id="PTHR30448:SF0">
    <property type="entry name" value="RNASE ADAPTER PROTEIN RAPZ"/>
    <property type="match status" value="1"/>
</dbReference>
<dbReference type="HAMAP" id="MF_00636">
    <property type="entry name" value="RapZ_like"/>
    <property type="match status" value="1"/>
</dbReference>
<evidence type="ECO:0000256" key="4">
    <source>
        <dbReference type="HAMAP-Rule" id="MF_00636"/>
    </source>
</evidence>
<dbReference type="AlphaFoldDB" id="A0A4Z0YGG7"/>
<keyword evidence="2 4" id="KW-0067">ATP-binding</keyword>
<dbReference type="RefSeq" id="WP_135656837.1">
    <property type="nucleotide sequence ID" value="NZ_JAJUFJ010000004.1"/>
</dbReference>
<dbReference type="GO" id="GO:0005524">
    <property type="term" value="F:ATP binding"/>
    <property type="evidence" value="ECO:0007669"/>
    <property type="project" value="UniProtKB-UniRule"/>
</dbReference>
<dbReference type="InterPro" id="IPR053930">
    <property type="entry name" value="RapZ-like_N"/>
</dbReference>
<gene>
    <name evidence="7" type="ORF">CAGA_02270</name>
</gene>
<dbReference type="InterPro" id="IPR027417">
    <property type="entry name" value="P-loop_NTPase"/>
</dbReference>
<dbReference type="PANTHER" id="PTHR30448">
    <property type="entry name" value="RNASE ADAPTER PROTEIN RAPZ"/>
    <property type="match status" value="1"/>
</dbReference>
<dbReference type="EMBL" id="SRMQ01000001">
    <property type="protein sequence ID" value="TGJ77823.1"/>
    <property type="molecule type" value="Genomic_DNA"/>
</dbReference>
<reference evidence="7 8" key="1">
    <citation type="submission" date="2019-04" db="EMBL/GenBank/DDBJ databases">
        <authorList>
            <person name="Poehlein A."/>
            <person name="Bengelsdorf F.R."/>
            <person name="Duerre P."/>
            <person name="Daniel R."/>
        </authorList>
    </citation>
    <scope>NUCLEOTIDE SEQUENCE [LARGE SCALE GENOMIC DNA]</scope>
    <source>
        <strain evidence="7 8">BS-1</strain>
    </source>
</reference>
<keyword evidence="3 4" id="KW-0342">GTP-binding</keyword>
<dbReference type="Gene3D" id="3.40.50.300">
    <property type="entry name" value="P-loop containing nucleotide triphosphate hydrolases"/>
    <property type="match status" value="1"/>
</dbReference>
<feature type="binding site" evidence="4">
    <location>
        <begin position="59"/>
        <end position="62"/>
    </location>
    <ligand>
        <name>GTP</name>
        <dbReference type="ChEBI" id="CHEBI:37565"/>
    </ligand>
</feature>
<evidence type="ECO:0000313" key="7">
    <source>
        <dbReference type="EMBL" id="TGJ77823.1"/>
    </source>
</evidence>
<dbReference type="Pfam" id="PF03668">
    <property type="entry name" value="RapZ-like_N"/>
    <property type="match status" value="1"/>
</dbReference>
<evidence type="ECO:0000256" key="3">
    <source>
        <dbReference type="ARBA" id="ARBA00023134"/>
    </source>
</evidence>
<dbReference type="SUPFAM" id="SSF52540">
    <property type="entry name" value="P-loop containing nucleoside triphosphate hydrolases"/>
    <property type="match status" value="1"/>
</dbReference>
<name>A0A4Z0YGG7_9FIRM</name>
<dbReference type="InterPro" id="IPR005337">
    <property type="entry name" value="RapZ-like"/>
</dbReference>
<evidence type="ECO:0000256" key="1">
    <source>
        <dbReference type="ARBA" id="ARBA00022741"/>
    </source>
</evidence>
<evidence type="ECO:0000256" key="2">
    <source>
        <dbReference type="ARBA" id="ARBA00022840"/>
    </source>
</evidence>
<feature type="binding site" evidence="4">
    <location>
        <begin position="8"/>
        <end position="15"/>
    </location>
    <ligand>
        <name>ATP</name>
        <dbReference type="ChEBI" id="CHEBI:30616"/>
    </ligand>
</feature>
<dbReference type="Proteomes" id="UP000297714">
    <property type="component" value="Unassembled WGS sequence"/>
</dbReference>
<keyword evidence="1 4" id="KW-0547">Nucleotide-binding</keyword>
<evidence type="ECO:0000313" key="8">
    <source>
        <dbReference type="Proteomes" id="UP000297714"/>
    </source>
</evidence>
<dbReference type="PIRSF" id="PIRSF005052">
    <property type="entry name" value="P-loopkin"/>
    <property type="match status" value="1"/>
</dbReference>
<keyword evidence="8" id="KW-1185">Reference proteome</keyword>
<feature type="domain" description="RapZ C-terminal" evidence="6">
    <location>
        <begin position="165"/>
        <end position="284"/>
    </location>
</feature>
<comment type="caution">
    <text evidence="7">The sequence shown here is derived from an EMBL/GenBank/DDBJ whole genome shotgun (WGS) entry which is preliminary data.</text>
</comment>
<protein>
    <submittedName>
        <fullName evidence="7">GlmZ(SRNA)-inactivating NTPase</fullName>
    </submittedName>
</protein>
<evidence type="ECO:0000259" key="6">
    <source>
        <dbReference type="Pfam" id="PF22740"/>
    </source>
</evidence>
<dbReference type="InterPro" id="IPR053931">
    <property type="entry name" value="RapZ_C"/>
</dbReference>